<dbReference type="Pfam" id="PF00320">
    <property type="entry name" value="GATA"/>
    <property type="match status" value="1"/>
</dbReference>
<feature type="region of interest" description="Disordered" evidence="5">
    <location>
        <begin position="564"/>
        <end position="586"/>
    </location>
</feature>
<dbReference type="CDD" id="cd00202">
    <property type="entry name" value="ZnF_GATA"/>
    <property type="match status" value="1"/>
</dbReference>
<dbReference type="GO" id="GO:0000077">
    <property type="term" value="P:DNA damage checkpoint signaling"/>
    <property type="evidence" value="ECO:0007669"/>
    <property type="project" value="TreeGrafter"/>
</dbReference>
<keyword evidence="4" id="KW-0863">Zinc-finger</keyword>
<accession>A0A9W8AV03</accession>
<dbReference type="Gene3D" id="3.40.50.10190">
    <property type="entry name" value="BRCT domain"/>
    <property type="match status" value="2"/>
</dbReference>
<feature type="region of interest" description="Disordered" evidence="5">
    <location>
        <begin position="381"/>
        <end position="403"/>
    </location>
</feature>
<dbReference type="Proteomes" id="UP001150925">
    <property type="component" value="Unassembled WGS sequence"/>
</dbReference>
<feature type="region of interest" description="Disordered" evidence="5">
    <location>
        <begin position="807"/>
        <end position="846"/>
    </location>
</feature>
<feature type="compositionally biased region" description="Polar residues" evidence="5">
    <location>
        <begin position="59"/>
        <end position="79"/>
    </location>
</feature>
<feature type="region of interest" description="Disordered" evidence="5">
    <location>
        <begin position="1"/>
        <end position="79"/>
    </location>
</feature>
<dbReference type="SUPFAM" id="SSF57716">
    <property type="entry name" value="Glucocorticoid receptor-like (DNA-binding domain)"/>
    <property type="match status" value="1"/>
</dbReference>
<keyword evidence="3" id="KW-0539">Nucleus</keyword>
<dbReference type="OrthoDB" id="129353at2759"/>
<dbReference type="InterPro" id="IPR013088">
    <property type="entry name" value="Znf_NHR/GATA"/>
</dbReference>
<feature type="compositionally biased region" description="Polar residues" evidence="5">
    <location>
        <begin position="21"/>
        <end position="45"/>
    </location>
</feature>
<feature type="domain" description="BRCT" evidence="7">
    <location>
        <begin position="936"/>
        <end position="1068"/>
    </location>
</feature>
<proteinExistence type="predicted"/>
<feature type="compositionally biased region" description="Basic and acidic residues" evidence="5">
    <location>
        <begin position="277"/>
        <end position="289"/>
    </location>
</feature>
<evidence type="ECO:0000259" key="7">
    <source>
        <dbReference type="PROSITE" id="PS50172"/>
    </source>
</evidence>
<feature type="region of interest" description="Disordered" evidence="5">
    <location>
        <begin position="270"/>
        <end position="289"/>
    </location>
</feature>
<evidence type="ECO:0000256" key="3">
    <source>
        <dbReference type="ARBA" id="ARBA00023242"/>
    </source>
</evidence>
<dbReference type="GO" id="GO:0005634">
    <property type="term" value="C:nucleus"/>
    <property type="evidence" value="ECO:0007669"/>
    <property type="project" value="UniProtKB-SubCell"/>
</dbReference>
<dbReference type="PROSITE" id="PS50114">
    <property type="entry name" value="GATA_ZN_FINGER_2"/>
    <property type="match status" value="1"/>
</dbReference>
<evidence type="ECO:0000256" key="4">
    <source>
        <dbReference type="PROSITE-ProRule" id="PRU00094"/>
    </source>
</evidence>
<dbReference type="AlphaFoldDB" id="A0A9W8AV03"/>
<sequence length="1279" mass="140115">MDSPELVRSPQLPAHRVRQPSVVSNPVGITTDTLASTQLEQTPVTQGKLAPRSLFAWDSENSPQGGKQSADTLSPTHVSATQWSPTGNTHFGLFALPPVLATEAGPLLTNPDETNHGYPPDLKNKGGESLTREHYRVDPGEHDIVIPETQLPESTIFHQESKIDLYCLSGIAPKLGDEHERAPTAVPTHAETLDQQRKSTSPTVIPETQYPIEEHSLAWDDVPETPLPAAALIQASRLATPVSSLKKSASISNYADHSSTPIRRLVHFSTHPSHMTPSDKPKLKPTSKPDFDQHLSHTIIPETQYAEMEGTLEFEKSQNSPCGGYSCDLYCTETQWAPRDELELPTLHSVVDGQPVVPNSECSSDEGVETNRRIGASEVGLLHSGINPPQSPKKGGGEQKESRAYADSMDLYHTVYDPTQIAPHEHGKVQSIPTLFSDPPSTPLNSTEFQPVPCSTYNPGSPCLASSPDLMSTCQDSTYALEVDCPESALLNSSIAEPHQGDRNVVQDEPDQRTVAGELPMVQGVNSEMSISVVKEEPVESSTIADESQETVMLSLPRELFNPLTSHQNNSSTVSVSSPIPASTPREKENTIHIMANRVNSAVKKLDNNPTEDTSIRRDDAQVSIAETVPITAVETLSKSLLAVTLNPDDLAHSESITPPPPTTSAMENPPALEPSPVQSSRPAQAIPVDSPATNASETLSECITRRSRVRRKVKLTTPAAYPDWEINHEFSPTRASRLSTMVAQTQARVNEVTMRPQTPATPKVRQCHHCGTRDSKQWRKGPQGLRSLCNPCGLWYAVHKQLPMLSPEGTPSLRPSKTMDGTTPTEDSHQRDPEDTDKHHNTMDDSACNMTHKSCAVSPIPSNNHTSDSLEVGPGSTIEHETDTAAISKKEKSPSLTSVCPHCKQCMDKAGRKARSKSKKKQAAKSTQLVPRSAIRSSLFSSILFIVTYPRGALSRELLGREQVESLVLGHGGQLIDSETEFVQLVRTMYPVRTELENGQGWTSKANTNPCHLPIDLAPKIMMISMAPRRTLKYLLALALGIPCVDARWLQASVDAGSLVELQDYLLPAGSSLFTQQELYPITYRTLASYAGAPNHTHSLIPMLPVFRNLRVYIDGSVTFRKNWARVIGEAGGAWVLTRRQMEAHKSRRVTQVLTGLEADELTWCDLVLCEKSPTRLLHRLASITRSRLQTAHRETSEVNDVACLPPEVMGLAVEGEWQQSNESILTDGMVSTKNGDSSSDVTSCSPPIVCSEWVVQCLIYQNLLHWDAHPTFTQWQK</sequence>
<feature type="domain" description="GATA-type" evidence="6">
    <location>
        <begin position="762"/>
        <end position="800"/>
    </location>
</feature>
<dbReference type="InterPro" id="IPR000679">
    <property type="entry name" value="Znf_GATA"/>
</dbReference>
<dbReference type="GO" id="GO:0008270">
    <property type="term" value="F:zinc ion binding"/>
    <property type="evidence" value="ECO:0007669"/>
    <property type="project" value="UniProtKB-KW"/>
</dbReference>
<evidence type="ECO:0000256" key="5">
    <source>
        <dbReference type="SAM" id="MobiDB-lite"/>
    </source>
</evidence>
<feature type="compositionally biased region" description="Polar residues" evidence="5">
    <location>
        <begin position="564"/>
        <end position="581"/>
    </location>
</feature>
<evidence type="ECO:0000313" key="8">
    <source>
        <dbReference type="EMBL" id="KAJ1969865.1"/>
    </source>
</evidence>
<dbReference type="CDD" id="cd17745">
    <property type="entry name" value="BRCT_p53bp1_rpt1"/>
    <property type="match status" value="1"/>
</dbReference>
<name>A0A9W8AV03_9FUNG</name>
<dbReference type="GO" id="GO:0043565">
    <property type="term" value="F:sequence-specific DNA binding"/>
    <property type="evidence" value="ECO:0007669"/>
    <property type="project" value="InterPro"/>
</dbReference>
<dbReference type="GO" id="GO:0042393">
    <property type="term" value="F:histone binding"/>
    <property type="evidence" value="ECO:0007669"/>
    <property type="project" value="TreeGrafter"/>
</dbReference>
<dbReference type="InterPro" id="IPR047252">
    <property type="entry name" value="TP53BP1-like"/>
</dbReference>
<evidence type="ECO:0000313" key="9">
    <source>
        <dbReference type="Proteomes" id="UP001150925"/>
    </source>
</evidence>
<dbReference type="PANTHER" id="PTHR15321">
    <property type="entry name" value="TUMOR SUPPRESSOR P53-BINDING PROTEIN 1"/>
    <property type="match status" value="1"/>
</dbReference>
<reference evidence="8" key="1">
    <citation type="submission" date="2022-07" db="EMBL/GenBank/DDBJ databases">
        <title>Phylogenomic reconstructions and comparative analyses of Kickxellomycotina fungi.</title>
        <authorList>
            <person name="Reynolds N.K."/>
            <person name="Stajich J.E."/>
            <person name="Barry K."/>
            <person name="Grigoriev I.V."/>
            <person name="Crous P."/>
            <person name="Smith M.E."/>
        </authorList>
    </citation>
    <scope>NUCLEOTIDE SEQUENCE</scope>
    <source>
        <strain evidence="8">RSA 1196</strain>
    </source>
</reference>
<dbReference type="Gene3D" id="3.30.50.10">
    <property type="entry name" value="Erythroid Transcription Factor GATA-1, subunit A"/>
    <property type="match status" value="1"/>
</dbReference>
<dbReference type="GO" id="GO:0045944">
    <property type="term" value="P:positive regulation of transcription by RNA polymerase II"/>
    <property type="evidence" value="ECO:0007669"/>
    <property type="project" value="TreeGrafter"/>
</dbReference>
<dbReference type="InterPro" id="IPR047249">
    <property type="entry name" value="BRCT_p53bp1-like_rpt1"/>
</dbReference>
<dbReference type="PROSITE" id="PS50172">
    <property type="entry name" value="BRCT"/>
    <property type="match status" value="1"/>
</dbReference>
<keyword evidence="2" id="KW-0227">DNA damage</keyword>
<organism evidence="8 9">
    <name type="scientific">Dispira parvispora</name>
    <dbReference type="NCBI Taxonomy" id="1520584"/>
    <lineage>
        <taxon>Eukaryota</taxon>
        <taxon>Fungi</taxon>
        <taxon>Fungi incertae sedis</taxon>
        <taxon>Zoopagomycota</taxon>
        <taxon>Kickxellomycotina</taxon>
        <taxon>Dimargaritomycetes</taxon>
        <taxon>Dimargaritales</taxon>
        <taxon>Dimargaritaceae</taxon>
        <taxon>Dispira</taxon>
    </lineage>
</organism>
<evidence type="ECO:0000259" key="6">
    <source>
        <dbReference type="PROSITE" id="PS50114"/>
    </source>
</evidence>
<evidence type="ECO:0000256" key="1">
    <source>
        <dbReference type="ARBA" id="ARBA00004123"/>
    </source>
</evidence>
<dbReference type="InterPro" id="IPR036420">
    <property type="entry name" value="BRCT_dom_sf"/>
</dbReference>
<keyword evidence="4" id="KW-0479">Metal-binding</keyword>
<evidence type="ECO:0000256" key="2">
    <source>
        <dbReference type="ARBA" id="ARBA00022763"/>
    </source>
</evidence>
<comment type="subcellular location">
    <subcellularLocation>
        <location evidence="1">Nucleus</location>
    </subcellularLocation>
</comment>
<dbReference type="PANTHER" id="PTHR15321:SF3">
    <property type="entry name" value="TP53-BINDING PROTEIN 1"/>
    <property type="match status" value="1"/>
</dbReference>
<dbReference type="InterPro" id="IPR001357">
    <property type="entry name" value="BRCT_dom"/>
</dbReference>
<feature type="compositionally biased region" description="Polar residues" evidence="5">
    <location>
        <begin position="814"/>
        <end position="826"/>
    </location>
</feature>
<keyword evidence="4" id="KW-0862">Zinc</keyword>
<gene>
    <name evidence="8" type="ORF">IWQ62_000342</name>
</gene>
<dbReference type="EMBL" id="JANBPY010000017">
    <property type="protein sequence ID" value="KAJ1969865.1"/>
    <property type="molecule type" value="Genomic_DNA"/>
</dbReference>
<protein>
    <recommendedName>
        <fullName evidence="10">GATA-type domain-containing protein</fullName>
    </recommendedName>
</protein>
<comment type="caution">
    <text evidence="8">The sequence shown here is derived from an EMBL/GenBank/DDBJ whole genome shotgun (WGS) entry which is preliminary data.</text>
</comment>
<evidence type="ECO:0008006" key="10">
    <source>
        <dbReference type="Google" id="ProtNLM"/>
    </source>
</evidence>
<keyword evidence="9" id="KW-1185">Reference proteome</keyword>
<dbReference type="SMART" id="SM00401">
    <property type="entry name" value="ZnF_GATA"/>
    <property type="match status" value="1"/>
</dbReference>
<feature type="region of interest" description="Disordered" evidence="5">
    <location>
        <begin position="651"/>
        <end position="700"/>
    </location>
</feature>
<feature type="compositionally biased region" description="Basic and acidic residues" evidence="5">
    <location>
        <begin position="827"/>
        <end position="844"/>
    </location>
</feature>
<dbReference type="SUPFAM" id="SSF52113">
    <property type="entry name" value="BRCT domain"/>
    <property type="match status" value="2"/>
</dbReference>